<dbReference type="RefSeq" id="XP_046602464.1">
    <property type="nucleotide sequence ID" value="XM_046746508.1"/>
</dbReference>
<proteinExistence type="inferred from homology"/>
<evidence type="ECO:0000313" key="16">
    <source>
        <dbReference type="Proteomes" id="UP000829291"/>
    </source>
</evidence>
<dbReference type="PROSITE" id="PS00237">
    <property type="entry name" value="G_PROTEIN_RECEP_F1_1"/>
    <property type="match status" value="1"/>
</dbReference>
<evidence type="ECO:0000256" key="10">
    <source>
        <dbReference type="ARBA" id="ARBA00023180"/>
    </source>
</evidence>
<feature type="transmembrane region" description="Helical" evidence="14">
    <location>
        <begin position="52"/>
        <end position="77"/>
    </location>
</feature>
<evidence type="ECO:0000256" key="6">
    <source>
        <dbReference type="ARBA" id="ARBA00023040"/>
    </source>
</evidence>
<accession>A0ABM3GQB7</accession>
<dbReference type="Pfam" id="PF00001">
    <property type="entry name" value="7tm_1"/>
    <property type="match status" value="1"/>
</dbReference>
<keyword evidence="5 14" id="KW-1133">Transmembrane helix</keyword>
<feature type="transmembrane region" description="Helical" evidence="14">
    <location>
        <begin position="224"/>
        <end position="247"/>
    </location>
</feature>
<dbReference type="Proteomes" id="UP000829291">
    <property type="component" value="Chromosome 1"/>
</dbReference>
<keyword evidence="9 12" id="KW-0675">Receptor</keyword>
<keyword evidence="8" id="KW-1015">Disulfide bond</keyword>
<feature type="transmembrane region" description="Helical" evidence="14">
    <location>
        <begin position="280"/>
        <end position="307"/>
    </location>
</feature>
<gene>
    <name evidence="17 18" type="primary">LOC107226809</name>
</gene>
<evidence type="ECO:0000256" key="3">
    <source>
        <dbReference type="ARBA" id="ARBA00022475"/>
    </source>
</evidence>
<dbReference type="InterPro" id="IPR001556">
    <property type="entry name" value="Bombsn_rcpt-like"/>
</dbReference>
<comment type="subcellular location">
    <subcellularLocation>
        <location evidence="1">Cell membrane</location>
        <topology evidence="1">Multi-pass membrane protein</topology>
    </subcellularLocation>
</comment>
<dbReference type="PROSITE" id="PS50262">
    <property type="entry name" value="G_PROTEIN_RECEP_F1_2"/>
    <property type="match status" value="1"/>
</dbReference>
<evidence type="ECO:0000256" key="12">
    <source>
        <dbReference type="RuleBase" id="RU000688"/>
    </source>
</evidence>
<comment type="similarity">
    <text evidence="2 12">Belongs to the G-protein coupled receptor 1 family.</text>
</comment>
<evidence type="ECO:0000256" key="5">
    <source>
        <dbReference type="ARBA" id="ARBA00022989"/>
    </source>
</evidence>
<dbReference type="GeneID" id="107226809"/>
<feature type="transmembrane region" description="Helical" evidence="14">
    <location>
        <begin position="172"/>
        <end position="193"/>
    </location>
</feature>
<dbReference type="PRINTS" id="PR00237">
    <property type="entry name" value="GPCRRHODOPSN"/>
</dbReference>
<protein>
    <submittedName>
        <fullName evidence="17 18">Neuropeptide CCHamide-1 receptor-like isoform X1</fullName>
    </submittedName>
</protein>
<keyword evidence="11 12" id="KW-0807">Transducer</keyword>
<evidence type="ECO:0000256" key="14">
    <source>
        <dbReference type="SAM" id="Phobius"/>
    </source>
</evidence>
<keyword evidence="7 14" id="KW-0472">Membrane</keyword>
<evidence type="ECO:0000256" key="2">
    <source>
        <dbReference type="ARBA" id="ARBA00010663"/>
    </source>
</evidence>
<keyword evidence="6 12" id="KW-0297">G-protein coupled receptor</keyword>
<dbReference type="RefSeq" id="XP_046602472.1">
    <property type="nucleotide sequence ID" value="XM_046746516.1"/>
</dbReference>
<evidence type="ECO:0000256" key="13">
    <source>
        <dbReference type="SAM" id="MobiDB-lite"/>
    </source>
</evidence>
<dbReference type="CDD" id="cd15927">
    <property type="entry name" value="7tmA_Bombesin_R-like"/>
    <property type="match status" value="1"/>
</dbReference>
<feature type="compositionally biased region" description="Polar residues" evidence="13">
    <location>
        <begin position="386"/>
        <end position="399"/>
    </location>
</feature>
<keyword evidence="3" id="KW-1003">Cell membrane</keyword>
<dbReference type="PANTHER" id="PTHR45695:SF26">
    <property type="entry name" value="NEUROPEPTIDE CCHAMIDE-1 RECEPTOR"/>
    <property type="match status" value="1"/>
</dbReference>
<evidence type="ECO:0000256" key="9">
    <source>
        <dbReference type="ARBA" id="ARBA00023170"/>
    </source>
</evidence>
<dbReference type="Gene3D" id="1.20.1070.10">
    <property type="entry name" value="Rhodopsin 7-helix transmembrane proteins"/>
    <property type="match status" value="1"/>
</dbReference>
<evidence type="ECO:0000259" key="15">
    <source>
        <dbReference type="PROSITE" id="PS50262"/>
    </source>
</evidence>
<dbReference type="InterPro" id="IPR017452">
    <property type="entry name" value="GPCR_Rhodpsn_7TM"/>
</dbReference>
<evidence type="ECO:0000256" key="1">
    <source>
        <dbReference type="ARBA" id="ARBA00004651"/>
    </source>
</evidence>
<keyword evidence="10" id="KW-0325">Glycoprotein</keyword>
<dbReference type="InterPro" id="IPR000276">
    <property type="entry name" value="GPCR_Rhodpsn"/>
</dbReference>
<keyword evidence="4 12" id="KW-0812">Transmembrane</keyword>
<dbReference type="SUPFAM" id="SSF81321">
    <property type="entry name" value="Family A G protein-coupled receptor-like"/>
    <property type="match status" value="1"/>
</dbReference>
<feature type="transmembrane region" description="Helical" evidence="14">
    <location>
        <begin position="133"/>
        <end position="151"/>
    </location>
</feature>
<evidence type="ECO:0000313" key="17">
    <source>
        <dbReference type="RefSeq" id="XP_046602464.1"/>
    </source>
</evidence>
<feature type="domain" description="G-protein coupled receptors family 1 profile" evidence="15">
    <location>
        <begin position="68"/>
        <end position="341"/>
    </location>
</feature>
<keyword evidence="16" id="KW-1185">Reference proteome</keyword>
<organism evidence="16 17">
    <name type="scientific">Neodiprion lecontei</name>
    <name type="common">Redheaded pine sawfly</name>
    <dbReference type="NCBI Taxonomy" id="441921"/>
    <lineage>
        <taxon>Eukaryota</taxon>
        <taxon>Metazoa</taxon>
        <taxon>Ecdysozoa</taxon>
        <taxon>Arthropoda</taxon>
        <taxon>Hexapoda</taxon>
        <taxon>Insecta</taxon>
        <taxon>Pterygota</taxon>
        <taxon>Neoptera</taxon>
        <taxon>Endopterygota</taxon>
        <taxon>Hymenoptera</taxon>
        <taxon>Tenthredinoidea</taxon>
        <taxon>Diprionidae</taxon>
        <taxon>Diprioninae</taxon>
        <taxon>Neodiprion</taxon>
    </lineage>
</organism>
<reference evidence="17 18" key="1">
    <citation type="submission" date="2025-05" db="UniProtKB">
        <authorList>
            <consortium name="RefSeq"/>
        </authorList>
    </citation>
    <scope>IDENTIFICATION</scope>
    <source>
        <tissue evidence="17 18">Thorax and Abdomen</tissue>
    </source>
</reference>
<evidence type="ECO:0000313" key="18">
    <source>
        <dbReference type="RefSeq" id="XP_046602472.1"/>
    </source>
</evidence>
<name>A0ABM3GQB7_NEOLC</name>
<dbReference type="PRINTS" id="PR00358">
    <property type="entry name" value="BOMBESINR"/>
</dbReference>
<feature type="transmembrane region" description="Helical" evidence="14">
    <location>
        <begin position="319"/>
        <end position="344"/>
    </location>
</feature>
<feature type="region of interest" description="Disordered" evidence="13">
    <location>
        <begin position="370"/>
        <end position="399"/>
    </location>
</feature>
<dbReference type="PANTHER" id="PTHR45695">
    <property type="entry name" value="LEUCOKININ RECEPTOR-RELATED"/>
    <property type="match status" value="1"/>
</dbReference>
<evidence type="ECO:0000256" key="7">
    <source>
        <dbReference type="ARBA" id="ARBA00023136"/>
    </source>
</evidence>
<evidence type="ECO:0000256" key="11">
    <source>
        <dbReference type="ARBA" id="ARBA00023224"/>
    </source>
</evidence>
<evidence type="ECO:0000256" key="4">
    <source>
        <dbReference type="ARBA" id="ARBA00022692"/>
    </source>
</evidence>
<feature type="transmembrane region" description="Helical" evidence="14">
    <location>
        <begin position="89"/>
        <end position="113"/>
    </location>
</feature>
<evidence type="ECO:0000256" key="8">
    <source>
        <dbReference type="ARBA" id="ARBA00023157"/>
    </source>
</evidence>
<sequence>MGNGKGGEIKSHLAMAYNTTLPLISQASNCSFNGSECAEEEYIPYSSRPETYIVPVVFLMILVVGVAGNGALVLTLLRHANMRNVPNTYVLSLALGDLLVILTCVPFTFTVYIVESWPFGLALCKISEYAKDVSIGVSVFTLTALSADRFFAIVDPMRKLHATGGGRRATRFTVVIAIMIWILAVICAIPASFSYLKVLRVNEKVIFETCYPFPEEFGPDYPRIVLICRFFIYYALPLAVIGVFYLLMARHLFQSTRNMPGEMQCQVRASVKQVKARKKVATMVMAFVVVFAICFFPQHVFMLWFYIHPTSQQDYNAFWHAFRILGFCLSFMNSCINPIALYFVSGTFRKYFNRYLLCCCVSAERGSSVSSSRRRGQSMSNPRCPGSTSSRRGQQSTVQLPTWAVPTATTRIGPRARAHNNEQETIVTTCNNGLEHRI</sequence>